<dbReference type="AlphaFoldDB" id="A0A8H7ZAN6"/>
<accession>A0A8H7ZAN6</accession>
<dbReference type="Proteomes" id="UP000670092">
    <property type="component" value="Unassembled WGS sequence"/>
</dbReference>
<dbReference type="EMBL" id="JAEVHI010000001">
    <property type="protein sequence ID" value="KAG5304109.1"/>
    <property type="molecule type" value="Genomic_DNA"/>
</dbReference>
<dbReference type="VEuPathDB" id="FungiDB:I7I52_02332"/>
<gene>
    <name evidence="1" type="ORF">I7I52_02332</name>
</gene>
<protein>
    <submittedName>
        <fullName evidence="1">Uncharacterized protein</fullName>
    </submittedName>
</protein>
<name>A0A8H7ZAN6_AJECA</name>
<sequence length="75" mass="8476">MLSGVSDLDRLPLTKPRARPLTHTSLTKKEKIIPRLRASNGTRIDSKISEKKYCFNGQWRIPLLLFNRTVGVGGQ</sequence>
<organism evidence="1 2">
    <name type="scientific">Ajellomyces capsulatus</name>
    <name type="common">Darling's disease fungus</name>
    <name type="synonym">Histoplasma capsulatum</name>
    <dbReference type="NCBI Taxonomy" id="5037"/>
    <lineage>
        <taxon>Eukaryota</taxon>
        <taxon>Fungi</taxon>
        <taxon>Dikarya</taxon>
        <taxon>Ascomycota</taxon>
        <taxon>Pezizomycotina</taxon>
        <taxon>Eurotiomycetes</taxon>
        <taxon>Eurotiomycetidae</taxon>
        <taxon>Onygenales</taxon>
        <taxon>Ajellomycetaceae</taxon>
        <taxon>Histoplasma</taxon>
    </lineage>
</organism>
<reference evidence="1 2" key="1">
    <citation type="submission" date="2021-01" db="EMBL/GenBank/DDBJ databases">
        <title>Chromosome-level genome assembly of a human fungal pathogen reveals clustering of transcriptionally co-regulated genes.</title>
        <authorList>
            <person name="Voorhies M."/>
            <person name="Cohen S."/>
            <person name="Shea T.P."/>
            <person name="Petrus S."/>
            <person name="Munoz J.F."/>
            <person name="Poplawski S."/>
            <person name="Goldman W.E."/>
            <person name="Michael T."/>
            <person name="Cuomo C.A."/>
            <person name="Sil A."/>
            <person name="Beyhan S."/>
        </authorList>
    </citation>
    <scope>NUCLEOTIDE SEQUENCE [LARGE SCALE GENOMIC DNA]</scope>
    <source>
        <strain evidence="1 2">G184AR</strain>
    </source>
</reference>
<proteinExistence type="predicted"/>
<comment type="caution">
    <text evidence="1">The sequence shown here is derived from an EMBL/GenBank/DDBJ whole genome shotgun (WGS) entry which is preliminary data.</text>
</comment>
<evidence type="ECO:0000313" key="1">
    <source>
        <dbReference type="EMBL" id="KAG5304109.1"/>
    </source>
</evidence>
<evidence type="ECO:0000313" key="2">
    <source>
        <dbReference type="Proteomes" id="UP000670092"/>
    </source>
</evidence>